<feature type="signal peptide" evidence="1">
    <location>
        <begin position="1"/>
        <end position="20"/>
    </location>
</feature>
<gene>
    <name evidence="2" type="ORF">N7U62_11090</name>
</gene>
<proteinExistence type="predicted"/>
<protein>
    <submittedName>
        <fullName evidence="2">Uncharacterized protein</fullName>
    </submittedName>
</protein>
<dbReference type="EMBL" id="JAOYOD010000001">
    <property type="protein sequence ID" value="MCV9387212.1"/>
    <property type="molecule type" value="Genomic_DNA"/>
</dbReference>
<accession>A0ABT3CUA1</accession>
<name>A0ABT3CUA1_9BACT</name>
<sequence>MRKVALVLAILTVTVMTASAQRETLWKSTNVELEEYTKESGEVVYHVYSKEMKYEEMFYLLTVSSGEIAEVYEDMQYFDKICELPKGTSETRKGMDIASRDGRSIFVVVEGEVGFTAIFHHDLKRVMKKLENRAEERGVSLTGTTGAVSQAADATQAK</sequence>
<evidence type="ECO:0000313" key="3">
    <source>
        <dbReference type="Proteomes" id="UP001300692"/>
    </source>
</evidence>
<evidence type="ECO:0000256" key="1">
    <source>
        <dbReference type="SAM" id="SignalP"/>
    </source>
</evidence>
<organism evidence="2 3">
    <name type="scientific">Reichenbachiella ulvae</name>
    <dbReference type="NCBI Taxonomy" id="2980104"/>
    <lineage>
        <taxon>Bacteria</taxon>
        <taxon>Pseudomonadati</taxon>
        <taxon>Bacteroidota</taxon>
        <taxon>Cytophagia</taxon>
        <taxon>Cytophagales</taxon>
        <taxon>Reichenbachiellaceae</taxon>
        <taxon>Reichenbachiella</taxon>
    </lineage>
</organism>
<evidence type="ECO:0000313" key="2">
    <source>
        <dbReference type="EMBL" id="MCV9387212.1"/>
    </source>
</evidence>
<comment type="caution">
    <text evidence="2">The sequence shown here is derived from an EMBL/GenBank/DDBJ whole genome shotgun (WGS) entry which is preliminary data.</text>
</comment>
<keyword evidence="3" id="KW-1185">Reference proteome</keyword>
<dbReference type="Proteomes" id="UP001300692">
    <property type="component" value="Unassembled WGS sequence"/>
</dbReference>
<feature type="chain" id="PRO_5045878646" evidence="1">
    <location>
        <begin position="21"/>
        <end position="158"/>
    </location>
</feature>
<keyword evidence="1" id="KW-0732">Signal</keyword>
<reference evidence="2 3" key="1">
    <citation type="submission" date="2022-10" db="EMBL/GenBank/DDBJ databases">
        <title>Comparative genomics and taxonomic characterization of three novel marine species of genus Reichenbachiella exhibiting antioxidant and polysaccharide degradation activities.</title>
        <authorList>
            <person name="Muhammad N."/>
            <person name="Lee Y.-J."/>
            <person name="Ko J."/>
            <person name="Kim S.-G."/>
        </authorList>
    </citation>
    <scope>NUCLEOTIDE SEQUENCE [LARGE SCALE GENOMIC DNA]</scope>
    <source>
        <strain evidence="2 3">ABR2-5</strain>
    </source>
</reference>
<dbReference type="RefSeq" id="WP_264138039.1">
    <property type="nucleotide sequence ID" value="NZ_JAOYOD010000001.1"/>
</dbReference>